<evidence type="ECO:0000313" key="2">
    <source>
        <dbReference type="Proteomes" id="UP000034569"/>
    </source>
</evidence>
<sequence length="226" mass="25177">MKKEYYRIIAVVEPADGLQDTFDQDNHRVVSVDRKKNRAYVTCNVSEGYAEPAVALPRRAKYHQITLSLKQRDSVETVIVNKATGDILKPFHVTKEGVAKYAFGQTYLRGAARENWVISVWSNGRIVVDDVSLPIRGGKTLFNLVSGIINETFHVYLGEEFLERELQKLPDYMVQVIGPILSAYQELEKRGEIGGTNAMTSAFKQALEEGIDKVLGAGKAASAKKN</sequence>
<protein>
    <submittedName>
        <fullName evidence="1">Uncharacterized protein</fullName>
    </submittedName>
</protein>
<gene>
    <name evidence="1" type="ORF">UX33_C0002G0007</name>
</gene>
<reference evidence="1 2" key="1">
    <citation type="journal article" date="2015" name="Nature">
        <title>rRNA introns, odd ribosomes, and small enigmatic genomes across a large radiation of phyla.</title>
        <authorList>
            <person name="Brown C.T."/>
            <person name="Hug L.A."/>
            <person name="Thomas B.C."/>
            <person name="Sharon I."/>
            <person name="Castelle C.J."/>
            <person name="Singh A."/>
            <person name="Wilkins M.J."/>
            <person name="Williams K.H."/>
            <person name="Banfield J.F."/>
        </authorList>
    </citation>
    <scope>NUCLEOTIDE SEQUENCE [LARGE SCALE GENOMIC DNA]</scope>
</reference>
<dbReference type="EMBL" id="LCLU01000002">
    <property type="protein sequence ID" value="KKU22909.1"/>
    <property type="molecule type" value="Genomic_DNA"/>
</dbReference>
<dbReference type="Proteomes" id="UP000034569">
    <property type="component" value="Unassembled WGS sequence"/>
</dbReference>
<organism evidence="1 2">
    <name type="scientific">Candidatus Azambacteria bacterium GW2011_GWC1_46_13</name>
    <dbReference type="NCBI Taxonomy" id="1618619"/>
    <lineage>
        <taxon>Bacteria</taxon>
        <taxon>Candidatus Azamiibacteriota</taxon>
    </lineage>
</organism>
<dbReference type="AlphaFoldDB" id="A0A0G1NQG6"/>
<accession>A0A0G1NQG6</accession>
<name>A0A0G1NQG6_9BACT</name>
<comment type="caution">
    <text evidence="1">The sequence shown here is derived from an EMBL/GenBank/DDBJ whole genome shotgun (WGS) entry which is preliminary data.</text>
</comment>
<evidence type="ECO:0000313" key="1">
    <source>
        <dbReference type="EMBL" id="KKU22909.1"/>
    </source>
</evidence>
<proteinExistence type="predicted"/>